<keyword evidence="1" id="KW-0732">Signal</keyword>
<dbReference type="EMBL" id="PGCJ01001103">
    <property type="protein sequence ID" value="PLW09463.1"/>
    <property type="molecule type" value="Genomic_DNA"/>
</dbReference>
<dbReference type="PANTHER" id="PTHR35396">
    <property type="entry name" value="SMALL SECRETED PROTEIN"/>
    <property type="match status" value="1"/>
</dbReference>
<evidence type="ECO:0008006" key="5">
    <source>
        <dbReference type="Google" id="ProtNLM"/>
    </source>
</evidence>
<feature type="chain" id="PRO_5015083794" description="Secreted protein" evidence="1">
    <location>
        <begin position="23"/>
        <end position="71"/>
    </location>
</feature>
<evidence type="ECO:0000313" key="3">
    <source>
        <dbReference type="EMBL" id="PLW28789.1"/>
    </source>
</evidence>
<proteinExistence type="predicted"/>
<evidence type="ECO:0000313" key="2">
    <source>
        <dbReference type="EMBL" id="PLW09463.1"/>
    </source>
</evidence>
<keyword evidence="4" id="KW-1185">Reference proteome</keyword>
<accession>A0A2N5TTI6</accession>
<feature type="signal peptide" evidence="1">
    <location>
        <begin position="1"/>
        <end position="22"/>
    </location>
</feature>
<dbReference type="EMBL" id="PGCJ01000432">
    <property type="protein sequence ID" value="PLW28789.1"/>
    <property type="molecule type" value="Genomic_DNA"/>
</dbReference>
<organism evidence="3 4">
    <name type="scientific">Puccinia coronata f. sp. avenae</name>
    <dbReference type="NCBI Taxonomy" id="200324"/>
    <lineage>
        <taxon>Eukaryota</taxon>
        <taxon>Fungi</taxon>
        <taxon>Dikarya</taxon>
        <taxon>Basidiomycota</taxon>
        <taxon>Pucciniomycotina</taxon>
        <taxon>Pucciniomycetes</taxon>
        <taxon>Pucciniales</taxon>
        <taxon>Pucciniaceae</taxon>
        <taxon>Puccinia</taxon>
    </lineage>
</organism>
<sequence length="71" mass="7789">MISLTELVAGILITGFMRVLYAAANADSSTGFVRDHRPTEAWSTQNKPSRVTKDITASECAMNTRLDFPNV</sequence>
<evidence type="ECO:0000256" key="1">
    <source>
        <dbReference type="SAM" id="SignalP"/>
    </source>
</evidence>
<evidence type="ECO:0000313" key="4">
    <source>
        <dbReference type="Proteomes" id="UP000235388"/>
    </source>
</evidence>
<reference evidence="3 4" key="1">
    <citation type="submission" date="2017-11" db="EMBL/GenBank/DDBJ databases">
        <title>De novo assembly and phasing of dikaryotic genomes from two isolates of Puccinia coronata f. sp. avenae, the causal agent of oat crown rust.</title>
        <authorList>
            <person name="Miller M.E."/>
            <person name="Zhang Y."/>
            <person name="Omidvar V."/>
            <person name="Sperschneider J."/>
            <person name="Schwessinger B."/>
            <person name="Raley C."/>
            <person name="Palmer J.M."/>
            <person name="Garnica D."/>
            <person name="Upadhyaya N."/>
            <person name="Rathjen J."/>
            <person name="Taylor J.M."/>
            <person name="Park R.F."/>
            <person name="Dodds P.N."/>
            <person name="Hirsch C.D."/>
            <person name="Kianian S.F."/>
            <person name="Figueroa M."/>
        </authorList>
    </citation>
    <scope>NUCLEOTIDE SEQUENCE [LARGE SCALE GENOMIC DNA]</scope>
    <source>
        <strain evidence="3">12NC29</strain>
    </source>
</reference>
<comment type="caution">
    <text evidence="3">The sequence shown here is derived from an EMBL/GenBank/DDBJ whole genome shotgun (WGS) entry which is preliminary data.</text>
</comment>
<dbReference type="AlphaFoldDB" id="A0A2N5TTI6"/>
<dbReference type="Proteomes" id="UP000235388">
    <property type="component" value="Unassembled WGS sequence"/>
</dbReference>
<protein>
    <recommendedName>
        <fullName evidence="5">Secreted protein</fullName>
    </recommendedName>
</protein>
<gene>
    <name evidence="2" type="ORF">PCANC_21490</name>
    <name evidence="3" type="ORF">PCANC_21615</name>
</gene>
<name>A0A2N5TTI6_9BASI</name>
<dbReference type="PANTHER" id="PTHR35396:SF1">
    <property type="entry name" value="SMALL SECRETED PROTEIN"/>
    <property type="match status" value="1"/>
</dbReference>